<dbReference type="Proteomes" id="UP000681720">
    <property type="component" value="Unassembled WGS sequence"/>
</dbReference>
<evidence type="ECO:0000313" key="3">
    <source>
        <dbReference type="EMBL" id="CAF1605774.1"/>
    </source>
</evidence>
<evidence type="ECO:0000313" key="5">
    <source>
        <dbReference type="EMBL" id="CAF5022552.1"/>
    </source>
</evidence>
<evidence type="ECO:0000313" key="4">
    <source>
        <dbReference type="EMBL" id="CAF2140685.1"/>
    </source>
</evidence>
<dbReference type="Proteomes" id="UP000663855">
    <property type="component" value="Unassembled WGS sequence"/>
</dbReference>
<sequence length="218" mass="25123">MGTVGSSFLSASEQTINESNHIYYQQFSTLHNTSSNDKMPVIVDVMSMGSSKPKKRTKVLRTSVVNYGPISVRKRHSAAPTLATGRRSKNAIVEGEDAIKRDVRRTKNREAAKTLKQLRNDIEAQLKDRLKELESEECSLLFEIDNLREYKHSLEERCQQSIPMYNFMIRTAVPASLRHHEHDIQPKLEVLTPFHYYCSVPSDQQRPPSPQWRLLRDL</sequence>
<dbReference type="EMBL" id="CAJOBJ010216173">
    <property type="protein sequence ID" value="CAF5022552.1"/>
    <property type="molecule type" value="Genomic_DNA"/>
</dbReference>
<reference evidence="3" key="1">
    <citation type="submission" date="2021-02" db="EMBL/GenBank/DDBJ databases">
        <authorList>
            <person name="Nowell W R."/>
        </authorList>
    </citation>
    <scope>NUCLEOTIDE SEQUENCE</scope>
</reference>
<comment type="caution">
    <text evidence="3">The sequence shown here is derived from an EMBL/GenBank/DDBJ whole genome shotgun (WGS) entry which is preliminary data.</text>
</comment>
<dbReference type="Proteomes" id="UP000663824">
    <property type="component" value="Unassembled WGS sequence"/>
</dbReference>
<evidence type="ECO:0000313" key="7">
    <source>
        <dbReference type="Proteomes" id="UP000663834"/>
    </source>
</evidence>
<dbReference type="SUPFAM" id="SSF57959">
    <property type="entry name" value="Leucine zipper domain"/>
    <property type="match status" value="1"/>
</dbReference>
<accession>A0A816BAF5</accession>
<gene>
    <name evidence="6" type="ORF">BYL167_LOCUS60100</name>
    <name evidence="2" type="ORF">CJN711_LOCUS31910</name>
    <name evidence="5" type="ORF">GIL414_LOCUS58456</name>
    <name evidence="3" type="ORF">KQP761_LOCUS22787</name>
    <name evidence="4" type="ORF">MBJ925_LOCUS29450</name>
</gene>
<dbReference type="EMBL" id="CAJNOW010012060">
    <property type="protein sequence ID" value="CAF1605774.1"/>
    <property type="molecule type" value="Genomic_DNA"/>
</dbReference>
<dbReference type="EMBL" id="CAJNRE010015758">
    <property type="protein sequence ID" value="CAF2140685.1"/>
    <property type="molecule type" value="Genomic_DNA"/>
</dbReference>
<dbReference type="EMBL" id="CAJNOV010015285">
    <property type="protein sequence ID" value="CAF1570485.1"/>
    <property type="molecule type" value="Genomic_DNA"/>
</dbReference>
<evidence type="ECO:0000313" key="2">
    <source>
        <dbReference type="EMBL" id="CAF1570485.1"/>
    </source>
</evidence>
<evidence type="ECO:0000259" key="1">
    <source>
        <dbReference type="Pfam" id="PF07716"/>
    </source>
</evidence>
<dbReference type="Proteomes" id="UP000663834">
    <property type="component" value="Unassembled WGS sequence"/>
</dbReference>
<feature type="domain" description="BZIP" evidence="1">
    <location>
        <begin position="103"/>
        <end position="148"/>
    </location>
</feature>
<name>A0A816BAF5_9BILA</name>
<protein>
    <recommendedName>
        <fullName evidence="1">BZIP domain-containing protein</fullName>
    </recommendedName>
</protein>
<dbReference type="InterPro" id="IPR046347">
    <property type="entry name" value="bZIP_sf"/>
</dbReference>
<evidence type="ECO:0000313" key="6">
    <source>
        <dbReference type="EMBL" id="CAF5067318.1"/>
    </source>
</evidence>
<dbReference type="AlphaFoldDB" id="A0A816BAF5"/>
<dbReference type="Proteomes" id="UP000681967">
    <property type="component" value="Unassembled WGS sequence"/>
</dbReference>
<dbReference type="EMBL" id="CAJOBH010229861">
    <property type="protein sequence ID" value="CAF5067318.1"/>
    <property type="molecule type" value="Genomic_DNA"/>
</dbReference>
<proteinExistence type="predicted"/>
<organism evidence="3 7">
    <name type="scientific">Rotaria magnacalcarata</name>
    <dbReference type="NCBI Taxonomy" id="392030"/>
    <lineage>
        <taxon>Eukaryota</taxon>
        <taxon>Metazoa</taxon>
        <taxon>Spiralia</taxon>
        <taxon>Gnathifera</taxon>
        <taxon>Rotifera</taxon>
        <taxon>Eurotatoria</taxon>
        <taxon>Bdelloidea</taxon>
        <taxon>Philodinida</taxon>
        <taxon>Philodinidae</taxon>
        <taxon>Rotaria</taxon>
    </lineage>
</organism>
<dbReference type="Pfam" id="PF07716">
    <property type="entry name" value="bZIP_2"/>
    <property type="match status" value="1"/>
</dbReference>
<dbReference type="GO" id="GO:0003700">
    <property type="term" value="F:DNA-binding transcription factor activity"/>
    <property type="evidence" value="ECO:0007669"/>
    <property type="project" value="InterPro"/>
</dbReference>
<dbReference type="OrthoDB" id="10030961at2759"/>
<dbReference type="InterPro" id="IPR004827">
    <property type="entry name" value="bZIP"/>
</dbReference>